<dbReference type="InterPro" id="IPR001360">
    <property type="entry name" value="Glyco_hydro_1"/>
</dbReference>
<keyword evidence="6" id="KW-1185">Reference proteome</keyword>
<dbReference type="GO" id="GO:0005975">
    <property type="term" value="P:carbohydrate metabolic process"/>
    <property type="evidence" value="ECO:0007669"/>
    <property type="project" value="InterPro"/>
</dbReference>
<sequence>MLRGYLQQLMDRWPSSQMYISEFGMDEPFESMRTELFQILEDTTTTNYFMTNLGEALLAVHEDGIPLMGTFSWAMIDNAEWIFGLEPRFGIQHVNYTTLERTYKCSAYALCMSILLTVRYTRAMSDVGVFMRNSSLRMGFLTRRRRRLENQG</sequence>
<evidence type="ECO:0000313" key="6">
    <source>
        <dbReference type="Proteomes" id="UP001194468"/>
    </source>
</evidence>
<evidence type="ECO:0000256" key="1">
    <source>
        <dbReference type="ARBA" id="ARBA00010838"/>
    </source>
</evidence>
<dbReference type="Proteomes" id="UP001194468">
    <property type="component" value="Unassembled WGS sequence"/>
</dbReference>
<proteinExistence type="inferred from homology"/>
<evidence type="ECO:0000256" key="3">
    <source>
        <dbReference type="ARBA" id="ARBA00023295"/>
    </source>
</evidence>
<dbReference type="AlphaFoldDB" id="A0AAD4G915"/>
<comment type="caution">
    <text evidence="5">The sequence shown here is derived from an EMBL/GenBank/DDBJ whole genome shotgun (WGS) entry which is preliminary data.</text>
</comment>
<reference evidence="5" key="1">
    <citation type="submission" date="2019-10" db="EMBL/GenBank/DDBJ databases">
        <authorList>
            <consortium name="DOE Joint Genome Institute"/>
            <person name="Kuo A."/>
            <person name="Miyauchi S."/>
            <person name="Kiss E."/>
            <person name="Drula E."/>
            <person name="Kohler A."/>
            <person name="Sanchez-Garcia M."/>
            <person name="Andreopoulos B."/>
            <person name="Barry K.W."/>
            <person name="Bonito G."/>
            <person name="Buee M."/>
            <person name="Carver A."/>
            <person name="Chen C."/>
            <person name="Cichocki N."/>
            <person name="Clum A."/>
            <person name="Culley D."/>
            <person name="Crous P.W."/>
            <person name="Fauchery L."/>
            <person name="Girlanda M."/>
            <person name="Hayes R."/>
            <person name="Keri Z."/>
            <person name="LaButti K."/>
            <person name="Lipzen A."/>
            <person name="Lombard V."/>
            <person name="Magnuson J."/>
            <person name="Maillard F."/>
            <person name="Morin E."/>
            <person name="Murat C."/>
            <person name="Nolan M."/>
            <person name="Ohm R."/>
            <person name="Pangilinan J."/>
            <person name="Pereira M."/>
            <person name="Perotto S."/>
            <person name="Peter M."/>
            <person name="Riley R."/>
            <person name="Sitrit Y."/>
            <person name="Stielow B."/>
            <person name="Szollosi G."/>
            <person name="Zifcakova L."/>
            <person name="Stursova M."/>
            <person name="Spatafora J.W."/>
            <person name="Tedersoo L."/>
            <person name="Vaario L.-M."/>
            <person name="Yamada A."/>
            <person name="Yan M."/>
            <person name="Wang P."/>
            <person name="Xu J."/>
            <person name="Bruns T."/>
            <person name="Baldrian P."/>
            <person name="Vilgalys R."/>
            <person name="Henrissat B."/>
            <person name="Grigoriev I.V."/>
            <person name="Hibbett D."/>
            <person name="Nagy L.G."/>
            <person name="Martin F.M."/>
        </authorList>
    </citation>
    <scope>NUCLEOTIDE SEQUENCE</scope>
    <source>
        <strain evidence="5">BED1</strain>
    </source>
</reference>
<dbReference type="PANTHER" id="PTHR10353">
    <property type="entry name" value="GLYCOSYL HYDROLASE"/>
    <property type="match status" value="1"/>
</dbReference>
<reference evidence="5" key="2">
    <citation type="journal article" date="2020" name="Nat. Commun.">
        <title>Large-scale genome sequencing of mycorrhizal fungi provides insights into the early evolution of symbiotic traits.</title>
        <authorList>
            <person name="Miyauchi S."/>
            <person name="Kiss E."/>
            <person name="Kuo A."/>
            <person name="Drula E."/>
            <person name="Kohler A."/>
            <person name="Sanchez-Garcia M."/>
            <person name="Morin E."/>
            <person name="Andreopoulos B."/>
            <person name="Barry K.W."/>
            <person name="Bonito G."/>
            <person name="Buee M."/>
            <person name="Carver A."/>
            <person name="Chen C."/>
            <person name="Cichocki N."/>
            <person name="Clum A."/>
            <person name="Culley D."/>
            <person name="Crous P.W."/>
            <person name="Fauchery L."/>
            <person name="Girlanda M."/>
            <person name="Hayes R.D."/>
            <person name="Keri Z."/>
            <person name="LaButti K."/>
            <person name="Lipzen A."/>
            <person name="Lombard V."/>
            <person name="Magnuson J."/>
            <person name="Maillard F."/>
            <person name="Murat C."/>
            <person name="Nolan M."/>
            <person name="Ohm R.A."/>
            <person name="Pangilinan J."/>
            <person name="Pereira M.F."/>
            <person name="Perotto S."/>
            <person name="Peter M."/>
            <person name="Pfister S."/>
            <person name="Riley R."/>
            <person name="Sitrit Y."/>
            <person name="Stielow J.B."/>
            <person name="Szollosi G."/>
            <person name="Zifcakova L."/>
            <person name="Stursova M."/>
            <person name="Spatafora J.W."/>
            <person name="Tedersoo L."/>
            <person name="Vaario L.M."/>
            <person name="Yamada A."/>
            <person name="Yan M."/>
            <person name="Wang P."/>
            <person name="Xu J."/>
            <person name="Bruns T."/>
            <person name="Baldrian P."/>
            <person name="Vilgalys R."/>
            <person name="Dunand C."/>
            <person name="Henrissat B."/>
            <person name="Grigoriev I.V."/>
            <person name="Hibbett D."/>
            <person name="Nagy L.G."/>
            <person name="Martin F.M."/>
        </authorList>
    </citation>
    <scope>NUCLEOTIDE SEQUENCE</scope>
    <source>
        <strain evidence="5">BED1</strain>
    </source>
</reference>
<name>A0AAD4G915_BOLED</name>
<organism evidence="5 6">
    <name type="scientific">Boletus edulis BED1</name>
    <dbReference type="NCBI Taxonomy" id="1328754"/>
    <lineage>
        <taxon>Eukaryota</taxon>
        <taxon>Fungi</taxon>
        <taxon>Dikarya</taxon>
        <taxon>Basidiomycota</taxon>
        <taxon>Agaricomycotina</taxon>
        <taxon>Agaricomycetes</taxon>
        <taxon>Agaricomycetidae</taxon>
        <taxon>Boletales</taxon>
        <taxon>Boletineae</taxon>
        <taxon>Boletaceae</taxon>
        <taxon>Boletoideae</taxon>
        <taxon>Boletus</taxon>
    </lineage>
</organism>
<dbReference type="Gene3D" id="3.20.20.80">
    <property type="entry name" value="Glycosidases"/>
    <property type="match status" value="1"/>
</dbReference>
<dbReference type="Pfam" id="PF00232">
    <property type="entry name" value="Glyco_hydro_1"/>
    <property type="match status" value="1"/>
</dbReference>
<dbReference type="GO" id="GO:0008422">
    <property type="term" value="F:beta-glucosidase activity"/>
    <property type="evidence" value="ECO:0007669"/>
    <property type="project" value="TreeGrafter"/>
</dbReference>
<evidence type="ECO:0000256" key="4">
    <source>
        <dbReference type="RuleBase" id="RU003690"/>
    </source>
</evidence>
<gene>
    <name evidence="5" type="ORF">L210DRAFT_3561874</name>
</gene>
<protein>
    <submittedName>
        <fullName evidence="5">Glycoside hydrolase superfamily</fullName>
    </submittedName>
</protein>
<keyword evidence="2 5" id="KW-0378">Hydrolase</keyword>
<evidence type="ECO:0000313" key="5">
    <source>
        <dbReference type="EMBL" id="KAF8430642.1"/>
    </source>
</evidence>
<comment type="similarity">
    <text evidence="1 4">Belongs to the glycosyl hydrolase 1 family.</text>
</comment>
<accession>A0AAD4G915</accession>
<dbReference type="EMBL" id="WHUW01000059">
    <property type="protein sequence ID" value="KAF8430642.1"/>
    <property type="molecule type" value="Genomic_DNA"/>
</dbReference>
<dbReference type="InterPro" id="IPR017853">
    <property type="entry name" value="GH"/>
</dbReference>
<feature type="non-terminal residue" evidence="5">
    <location>
        <position position="152"/>
    </location>
</feature>
<dbReference type="PRINTS" id="PR00131">
    <property type="entry name" value="GLHYDRLASE1"/>
</dbReference>
<evidence type="ECO:0000256" key="2">
    <source>
        <dbReference type="ARBA" id="ARBA00022801"/>
    </source>
</evidence>
<dbReference type="PANTHER" id="PTHR10353:SF36">
    <property type="entry name" value="LP05116P"/>
    <property type="match status" value="1"/>
</dbReference>
<keyword evidence="3" id="KW-0326">Glycosidase</keyword>
<dbReference type="SUPFAM" id="SSF51445">
    <property type="entry name" value="(Trans)glycosidases"/>
    <property type="match status" value="1"/>
</dbReference>